<evidence type="ECO:0000313" key="7">
    <source>
        <dbReference type="Proteomes" id="UP001141659"/>
    </source>
</evidence>
<organism evidence="5 7">
    <name type="scientific">Mycolicibacterium porcinum</name>
    <dbReference type="NCBI Taxonomy" id="39693"/>
    <lineage>
        <taxon>Bacteria</taxon>
        <taxon>Bacillati</taxon>
        <taxon>Actinomycetota</taxon>
        <taxon>Actinomycetes</taxon>
        <taxon>Mycobacteriales</taxon>
        <taxon>Mycobacteriaceae</taxon>
        <taxon>Mycolicibacterium</taxon>
    </lineage>
</organism>
<protein>
    <submittedName>
        <fullName evidence="5">LCP family protein</fullName>
    </submittedName>
</protein>
<dbReference type="InterPro" id="IPR027381">
    <property type="entry name" value="LytR/CpsA/Psr_C"/>
</dbReference>
<dbReference type="AlphaFoldDB" id="A0AAW5SY61"/>
<feature type="region of interest" description="Disordered" evidence="2">
    <location>
        <begin position="153"/>
        <end position="226"/>
    </location>
</feature>
<feature type="compositionally biased region" description="Acidic residues" evidence="2">
    <location>
        <begin position="86"/>
        <end position="97"/>
    </location>
</feature>
<dbReference type="InterPro" id="IPR004474">
    <property type="entry name" value="LytR_CpsA_psr"/>
</dbReference>
<accession>A0AAW5SY61</accession>
<comment type="caution">
    <text evidence="5">The sequence shown here is derived from an EMBL/GenBank/DDBJ whole genome shotgun (WGS) entry which is preliminary data.</text>
</comment>
<feature type="region of interest" description="Disordered" evidence="2">
    <location>
        <begin position="611"/>
        <end position="658"/>
    </location>
</feature>
<keyword evidence="8" id="KW-1185">Reference proteome</keyword>
<evidence type="ECO:0000313" key="6">
    <source>
        <dbReference type="EMBL" id="MEX3737259.1"/>
    </source>
</evidence>
<evidence type="ECO:0000259" key="3">
    <source>
        <dbReference type="Pfam" id="PF03816"/>
    </source>
</evidence>
<feature type="compositionally biased region" description="Basic and acidic residues" evidence="2">
    <location>
        <begin position="163"/>
        <end position="187"/>
    </location>
</feature>
<proteinExistence type="inferred from homology"/>
<comment type="similarity">
    <text evidence="1">Belongs to the LytR/CpsA/Psr (LCP) family.</text>
</comment>
<name>A0AAW5SY61_9MYCO</name>
<dbReference type="EMBL" id="JACKVC010000009">
    <property type="protein sequence ID" value="MCV7387276.1"/>
    <property type="molecule type" value="Genomic_DNA"/>
</dbReference>
<dbReference type="EMBL" id="JBDLOU010000004">
    <property type="protein sequence ID" value="MEX3737259.1"/>
    <property type="molecule type" value="Genomic_DNA"/>
</dbReference>
<dbReference type="Proteomes" id="UP001558474">
    <property type="component" value="Unassembled WGS sequence"/>
</dbReference>
<evidence type="ECO:0000256" key="1">
    <source>
        <dbReference type="ARBA" id="ARBA00006068"/>
    </source>
</evidence>
<dbReference type="RefSeq" id="WP_081814243.1">
    <property type="nucleotide sequence ID" value="NZ_JACKVC010000009.1"/>
</dbReference>
<feature type="domain" description="Cell envelope-related transcriptional attenuator" evidence="3">
    <location>
        <begin position="357"/>
        <end position="530"/>
    </location>
</feature>
<dbReference type="Pfam" id="PF03816">
    <property type="entry name" value="LytR_cpsA_psr"/>
    <property type="match status" value="1"/>
</dbReference>
<feature type="region of interest" description="Disordered" evidence="2">
    <location>
        <begin position="243"/>
        <end position="262"/>
    </location>
</feature>
<reference evidence="6 8" key="3">
    <citation type="submission" date="2024-04" db="EMBL/GenBank/DDBJ databases">
        <title>Genomic Markers of Mycobacteria.</title>
        <authorList>
            <person name="Soliman M.S."/>
            <person name="Elkholy A."/>
            <person name="Soliman N.S."/>
            <person name="Abbas A."/>
            <person name="Khayrat S."/>
            <person name="Shawky S."/>
        </authorList>
    </citation>
    <scope>NUCLEOTIDE SEQUENCE [LARGE SCALE GENOMIC DNA]</scope>
    <source>
        <strain evidence="6 8">Egy-CU-AM5</strain>
    </source>
</reference>
<dbReference type="InterPro" id="IPR050922">
    <property type="entry name" value="LytR/CpsA/Psr_CW_biosynth"/>
</dbReference>
<feature type="compositionally biased region" description="Acidic residues" evidence="2">
    <location>
        <begin position="191"/>
        <end position="200"/>
    </location>
</feature>
<reference evidence="5" key="2">
    <citation type="journal article" date="2022" name="BMC Genomics">
        <title>Comparative genome analysis of mycobacteria focusing on tRNA and non-coding RNA.</title>
        <authorList>
            <person name="Behra P.R.K."/>
            <person name="Pettersson B.M.F."/>
            <person name="Ramesh M."/>
            <person name="Das S."/>
            <person name="Dasgupta S."/>
            <person name="Kirsebom L.A."/>
        </authorList>
    </citation>
    <scope>NUCLEOTIDE SEQUENCE</scope>
    <source>
        <strain evidence="5">DSM 44242</strain>
    </source>
</reference>
<feature type="domain" description="LytR/CpsA/Psr regulator C-terminal" evidence="4">
    <location>
        <begin position="673"/>
        <end position="757"/>
    </location>
</feature>
<evidence type="ECO:0000313" key="5">
    <source>
        <dbReference type="EMBL" id="MCV7387276.1"/>
    </source>
</evidence>
<dbReference type="Gene3D" id="3.30.70.2390">
    <property type="match status" value="1"/>
</dbReference>
<dbReference type="Pfam" id="PF13399">
    <property type="entry name" value="LytR_C"/>
    <property type="match status" value="1"/>
</dbReference>
<reference evidence="5" key="1">
    <citation type="submission" date="2020-07" db="EMBL/GenBank/DDBJ databases">
        <authorList>
            <person name="Pettersson B.M.F."/>
            <person name="Behra P.R.K."/>
            <person name="Ramesh M."/>
            <person name="Das S."/>
            <person name="Dasgupta S."/>
            <person name="Kirsebom L.A."/>
        </authorList>
    </citation>
    <scope>NUCLEOTIDE SEQUENCE</scope>
    <source>
        <strain evidence="5">DSM 44242</strain>
    </source>
</reference>
<feature type="region of interest" description="Disordered" evidence="2">
    <location>
        <begin position="1"/>
        <end position="106"/>
    </location>
</feature>
<dbReference type="PANTHER" id="PTHR33392">
    <property type="entry name" value="POLYISOPRENYL-TEICHOIC ACID--PEPTIDOGLYCAN TEICHOIC ACID TRANSFERASE TAGU"/>
    <property type="match status" value="1"/>
</dbReference>
<evidence type="ECO:0000313" key="8">
    <source>
        <dbReference type="Proteomes" id="UP001558474"/>
    </source>
</evidence>
<dbReference type="PANTHER" id="PTHR33392:SF6">
    <property type="entry name" value="POLYISOPRENYL-TEICHOIC ACID--PEPTIDOGLYCAN TEICHOIC ACID TRANSFERASE TAGU"/>
    <property type="match status" value="1"/>
</dbReference>
<dbReference type="Proteomes" id="UP001141659">
    <property type="component" value="Unassembled WGS sequence"/>
</dbReference>
<evidence type="ECO:0000256" key="2">
    <source>
        <dbReference type="SAM" id="MobiDB-lite"/>
    </source>
</evidence>
<dbReference type="NCBIfam" id="TIGR00350">
    <property type="entry name" value="lytR_cpsA_psr"/>
    <property type="match status" value="1"/>
</dbReference>
<dbReference type="Gene3D" id="3.40.630.190">
    <property type="entry name" value="LCP protein"/>
    <property type="match status" value="1"/>
</dbReference>
<sequence length="800" mass="86209">MSDGDNATPGRRHRSPEDSSDNQWITRSRQPLPGAAPWERQDAPLPDDSPLDEPTGSHADGVTVADLIAKLAGTGFTPSRHRLESDDADDLEDPAEDVEPKPEAAPEPAYVFEAEPEPEFVHEAEPAYLEEPEFEPVYTRPHVPDPTDIIDAVQIDPEDDQPQDFHEAEDYPEHFDAGFDEPFHESFGDAPIEESFEEPVDASFDQSPEHGEIEAETENTDTDVLPALPAVYDYDAPQERPAWRVRPVPPDEHDPDETTVLEPIRPPLNRRVMLAGRAAAAILAVLTLVLTGGAWQWQSSKNNSLNKVAALDLNSRDIVDPNSQFGDENFLIIGTDSRFGENGGMGAGGTEDAGGARSDTIMLVNIPANRERVVAVSFPRDLSITPMKCEPWNAETATYGPLYDEESGTYGPDEVYTETKLNSAFAFGGPKCLVKVIQKLSGLSINRFMAVDFSGFSKMVDALGGVEVCSTTPLEDYELGTVLPNAGRQMVDGHTALNYVRARQVTTEYNGDYGRIKRQQLFLSSLLRALISRDTFFSLNKLNNVVNMFISDSFVDNIRTKDLVDLGQSVQGVNAGRITFVTVPTVGYADEYGNEVPRTDDMRALFDAIINDDPLPGEKNPDNTPVPGTPESATSSVQAAAPSETPQSTAPAPAPAATEGGEMVNAVTTEPQQVTVQVSNSTGQSGLASTAATELQEHGFNVNTPDDYPSTLPATTVFFSPGNEEAAATVASSFPNPTIERVSGMGNVVQVVLGSDFNAVNAPTPSGSEVQVHVLKGTGASPTHLPEDLNVTNAADTTCE</sequence>
<feature type="compositionally biased region" description="Low complexity" evidence="2">
    <location>
        <begin position="639"/>
        <end position="658"/>
    </location>
</feature>
<evidence type="ECO:0000259" key="4">
    <source>
        <dbReference type="Pfam" id="PF13399"/>
    </source>
</evidence>
<gene>
    <name evidence="6" type="ORF">ABFW12_03325</name>
    <name evidence="5" type="ORF">H5P34_04375</name>
</gene>